<gene>
    <name evidence="1" type="ORF">EZS28_044075</name>
</gene>
<comment type="caution">
    <text evidence="1">The sequence shown here is derived from an EMBL/GenBank/DDBJ whole genome shotgun (WGS) entry which is preliminary data.</text>
</comment>
<dbReference type="Proteomes" id="UP000324800">
    <property type="component" value="Unassembled WGS sequence"/>
</dbReference>
<organism evidence="1 2">
    <name type="scientific">Streblomastix strix</name>
    <dbReference type="NCBI Taxonomy" id="222440"/>
    <lineage>
        <taxon>Eukaryota</taxon>
        <taxon>Metamonada</taxon>
        <taxon>Preaxostyla</taxon>
        <taxon>Oxymonadida</taxon>
        <taxon>Streblomastigidae</taxon>
        <taxon>Streblomastix</taxon>
    </lineage>
</organism>
<accession>A0A5J4TQ29</accession>
<proteinExistence type="predicted"/>
<protein>
    <submittedName>
        <fullName evidence="1">Uncharacterized protein</fullName>
    </submittedName>
</protein>
<evidence type="ECO:0000313" key="2">
    <source>
        <dbReference type="Proteomes" id="UP000324800"/>
    </source>
</evidence>
<evidence type="ECO:0000313" key="1">
    <source>
        <dbReference type="EMBL" id="KAA6360398.1"/>
    </source>
</evidence>
<sequence length="278" mass="30668">MVIRSQRIIIDTGNSNLRYWCGDIVPDQVTPASDANPLVDSGTVITGTSTEYSRGDHQQPQQISTVLPAKDISVDTVGQASTYARSDHQHPIQTVDTVPVSDTVDGSYDTFDSFMKTNGTNQQILLADGTIKPIIYATRADYISTPTQFVMLCTINPFLQNNCIFAEFRVRGRSGFGVLQYHQMTTANGLTGGFYHLQPNFQNCKQEAYTLYYGSGTTRKCDLWVQLPAWSNGVVINYTNGGSVTEPIINILTTPPVDELPTDYTSTITLTPNLQFNN</sequence>
<dbReference type="EMBL" id="SNRW01026993">
    <property type="protein sequence ID" value="KAA6360398.1"/>
    <property type="molecule type" value="Genomic_DNA"/>
</dbReference>
<dbReference type="AlphaFoldDB" id="A0A5J4TQ29"/>
<reference evidence="1 2" key="1">
    <citation type="submission" date="2019-03" db="EMBL/GenBank/DDBJ databases">
        <title>Single cell metagenomics reveals metabolic interactions within the superorganism composed of flagellate Streblomastix strix and complex community of Bacteroidetes bacteria on its surface.</title>
        <authorList>
            <person name="Treitli S.C."/>
            <person name="Kolisko M."/>
            <person name="Husnik F."/>
            <person name="Keeling P."/>
            <person name="Hampl V."/>
        </authorList>
    </citation>
    <scope>NUCLEOTIDE SEQUENCE [LARGE SCALE GENOMIC DNA]</scope>
    <source>
        <strain evidence="1">ST1C</strain>
    </source>
</reference>
<name>A0A5J4TQ29_9EUKA</name>